<evidence type="ECO:0000313" key="4">
    <source>
        <dbReference type="Proteomes" id="UP000249739"/>
    </source>
</evidence>
<keyword evidence="1" id="KW-1133">Transmembrane helix</keyword>
<keyword evidence="1" id="KW-0472">Membrane</keyword>
<dbReference type="InterPro" id="IPR025297">
    <property type="entry name" value="DUF4159"/>
</dbReference>
<evidence type="ECO:0000256" key="1">
    <source>
        <dbReference type="SAM" id="Phobius"/>
    </source>
</evidence>
<accession>A0A2W5FFK2</accession>
<dbReference type="AlphaFoldDB" id="A0A2W5FFK2"/>
<gene>
    <name evidence="3" type="ORF">DI586_10260</name>
</gene>
<dbReference type="EMBL" id="QFOT01000150">
    <property type="protein sequence ID" value="PZP54148.1"/>
    <property type="molecule type" value="Genomic_DNA"/>
</dbReference>
<reference evidence="3 4" key="1">
    <citation type="submission" date="2017-08" db="EMBL/GenBank/DDBJ databases">
        <title>Infants hospitalized years apart are colonized by the same room-sourced microbial strains.</title>
        <authorList>
            <person name="Brooks B."/>
            <person name="Olm M.R."/>
            <person name="Firek B.A."/>
            <person name="Baker R."/>
            <person name="Thomas B.C."/>
            <person name="Morowitz M.J."/>
            <person name="Banfield J.F."/>
        </authorList>
    </citation>
    <scope>NUCLEOTIDE SEQUENCE [LARGE SCALE GENOMIC DNA]</scope>
    <source>
        <strain evidence="3">S2_006_000_R2_64</strain>
    </source>
</reference>
<dbReference type="Gene3D" id="3.40.50.12140">
    <property type="entry name" value="Domain of unknown function DUF4159"/>
    <property type="match status" value="1"/>
</dbReference>
<keyword evidence="1" id="KW-0812">Transmembrane</keyword>
<organism evidence="3 4">
    <name type="scientific">Micavibrio aeruginosavorus</name>
    <dbReference type="NCBI Taxonomy" id="349221"/>
    <lineage>
        <taxon>Bacteria</taxon>
        <taxon>Pseudomonadati</taxon>
        <taxon>Bdellovibrionota</taxon>
        <taxon>Bdellovibrionia</taxon>
        <taxon>Bdellovibrionales</taxon>
        <taxon>Pseudobdellovibrionaceae</taxon>
        <taxon>Micavibrio</taxon>
    </lineage>
</organism>
<dbReference type="Pfam" id="PF13709">
    <property type="entry name" value="DUF4159"/>
    <property type="match status" value="1"/>
</dbReference>
<proteinExistence type="predicted"/>
<comment type="caution">
    <text evidence="3">The sequence shown here is derived from an EMBL/GenBank/DDBJ whole genome shotgun (WGS) entry which is preliminary data.</text>
</comment>
<sequence>MFDGWGRLVEPPGDISSMSKSDLENLLPSAKNPPGIYTDGVRKFAFNLGDHLPPLDAIGALPANARSESLTVATQEKKLSSHFFLLAVLLFLIDWLILLLSARNRNLKYAALALIFFLPLPAAAQDNVNRAQSVHLACVKTSNDEACLRALQNLSVTIKMRTSIEMGDPVIVDLDKDELSFYPLLYWPVDPQGSTTPAIKNNLRNYLSKGGMVLFDTRDGAYDSSQIIASPAVKNLRDTLQGIDIPPLKPATKDHVLFKSFYLLNLYPEYDLAGKIWIEDISLPPEEKLSSVLITGEDCISHWGYPSTMTDGEMSYRFGINLVMYSLTGNYKSDQVHMKAILQRMGR</sequence>
<protein>
    <recommendedName>
        <fullName evidence="2">DUF4159 domain-containing protein</fullName>
    </recommendedName>
</protein>
<feature type="transmembrane region" description="Helical" evidence="1">
    <location>
        <begin position="79"/>
        <end position="100"/>
    </location>
</feature>
<name>A0A2W5FFK2_9BACT</name>
<feature type="domain" description="DUF4159" evidence="2">
    <location>
        <begin position="136"/>
        <end position="327"/>
    </location>
</feature>
<evidence type="ECO:0000313" key="3">
    <source>
        <dbReference type="EMBL" id="PZP54148.1"/>
    </source>
</evidence>
<evidence type="ECO:0000259" key="2">
    <source>
        <dbReference type="Pfam" id="PF13709"/>
    </source>
</evidence>
<dbReference type="Proteomes" id="UP000249739">
    <property type="component" value="Unassembled WGS sequence"/>
</dbReference>